<evidence type="ECO:0000313" key="1">
    <source>
        <dbReference type="EMBL" id="KAA1069268.1"/>
    </source>
</evidence>
<dbReference type="AlphaFoldDB" id="A0A5B0M015"/>
<dbReference type="Proteomes" id="UP000324748">
    <property type="component" value="Unassembled WGS sequence"/>
</dbReference>
<proteinExistence type="predicted"/>
<reference evidence="1 2" key="1">
    <citation type="submission" date="2019-05" db="EMBL/GenBank/DDBJ databases">
        <title>Emergence of the Ug99 lineage of the wheat stem rust pathogen through somatic hybridization.</title>
        <authorList>
            <person name="Li F."/>
            <person name="Upadhyaya N.M."/>
            <person name="Sperschneider J."/>
            <person name="Matny O."/>
            <person name="Nguyen-Phuc H."/>
            <person name="Mago R."/>
            <person name="Raley C."/>
            <person name="Miller M.E."/>
            <person name="Silverstein K.A.T."/>
            <person name="Henningsen E."/>
            <person name="Hirsch C.D."/>
            <person name="Visser B."/>
            <person name="Pretorius Z.A."/>
            <person name="Steffenson B.J."/>
            <person name="Schwessinger B."/>
            <person name="Dodds P.N."/>
            <person name="Figueroa M."/>
        </authorList>
    </citation>
    <scope>NUCLEOTIDE SEQUENCE [LARGE SCALE GENOMIC DNA]</scope>
    <source>
        <strain evidence="1">21-0</strain>
    </source>
</reference>
<name>A0A5B0M015_PUCGR</name>
<sequence>MAGILALSDDILDVVLKHLLTRADVSFIPPSVEPERGEWIQSIVSNMLAVAKLRLVCQKWANWLYERHLYRMLSFKSSAQSNAFINQLEQRRSKNANLPLPRCRYLKVSELWTWEKLPPLYRNMKTEFSNLDALLDKFSETIFTLDLEVINFFTLPTATIERISRIKNLRALKLGIKFTKGTKLRGASVDRVPNDLPLDSECLSSLLKAVPEVAFVDLTDFRPVCSPSILVESHLAEHQFSNITTLKIDVKVEGNLDQSGIVCLAAKLPNLKRLSIGGAGYDGQIIRPILEILRERLEELVITDARILEPIQTLSFPKLRLFRLHDWEKRSRDLLKNNMFSSDTLEVLSFHSSPFHKKREAFLNIPFDSLHLKRLEFHYTSQSPPPRNYEKLCQDHAVECVYIYHGDINMREEDNLNFDLPSAFKTGLKF</sequence>
<evidence type="ECO:0008006" key="3">
    <source>
        <dbReference type="Google" id="ProtNLM"/>
    </source>
</evidence>
<keyword evidence="2" id="KW-1185">Reference proteome</keyword>
<accession>A0A5B0M015</accession>
<gene>
    <name evidence="1" type="ORF">PGT21_019284</name>
</gene>
<dbReference type="SUPFAM" id="SSF52047">
    <property type="entry name" value="RNI-like"/>
    <property type="match status" value="1"/>
</dbReference>
<dbReference type="OrthoDB" id="2496778at2759"/>
<evidence type="ECO:0000313" key="2">
    <source>
        <dbReference type="Proteomes" id="UP000324748"/>
    </source>
</evidence>
<comment type="caution">
    <text evidence="1">The sequence shown here is derived from an EMBL/GenBank/DDBJ whole genome shotgun (WGS) entry which is preliminary data.</text>
</comment>
<protein>
    <recommendedName>
        <fullName evidence="3">F-box domain-containing protein</fullName>
    </recommendedName>
</protein>
<dbReference type="EMBL" id="VSWC01000183">
    <property type="protein sequence ID" value="KAA1069268.1"/>
    <property type="molecule type" value="Genomic_DNA"/>
</dbReference>
<dbReference type="InterPro" id="IPR032675">
    <property type="entry name" value="LRR_dom_sf"/>
</dbReference>
<dbReference type="Gene3D" id="3.80.10.10">
    <property type="entry name" value="Ribonuclease Inhibitor"/>
    <property type="match status" value="1"/>
</dbReference>
<organism evidence="1 2">
    <name type="scientific">Puccinia graminis f. sp. tritici</name>
    <dbReference type="NCBI Taxonomy" id="56615"/>
    <lineage>
        <taxon>Eukaryota</taxon>
        <taxon>Fungi</taxon>
        <taxon>Dikarya</taxon>
        <taxon>Basidiomycota</taxon>
        <taxon>Pucciniomycotina</taxon>
        <taxon>Pucciniomycetes</taxon>
        <taxon>Pucciniales</taxon>
        <taxon>Pucciniaceae</taxon>
        <taxon>Puccinia</taxon>
    </lineage>
</organism>